<evidence type="ECO:0000313" key="1">
    <source>
        <dbReference type="EMBL" id="TLD39956.1"/>
    </source>
</evidence>
<sequence>MHVFWRGSKAKALPYADTVFYEKRDRKFLHLYCQRQPGLIRKDFKAILE</sequence>
<protein>
    <submittedName>
        <fullName evidence="1">Uncharacterized protein</fullName>
    </submittedName>
</protein>
<organism evidence="1 2">
    <name type="scientific">Candidatus Jettenia ecosi</name>
    <dbReference type="NCBI Taxonomy" id="2494326"/>
    <lineage>
        <taxon>Bacteria</taxon>
        <taxon>Pseudomonadati</taxon>
        <taxon>Planctomycetota</taxon>
        <taxon>Candidatus Brocadiia</taxon>
        <taxon>Candidatus Brocadiales</taxon>
        <taxon>Candidatus Brocadiaceae</taxon>
        <taxon>Candidatus Jettenia</taxon>
    </lineage>
</organism>
<comment type="caution">
    <text evidence="1">The sequence shown here is derived from an EMBL/GenBank/DDBJ whole genome shotgun (WGS) entry which is preliminary data.</text>
</comment>
<dbReference type="Proteomes" id="UP000319783">
    <property type="component" value="Unassembled WGS sequence"/>
</dbReference>
<accession>A0A533Q5X5</accession>
<gene>
    <name evidence="1" type="ORF">JETT_3782</name>
</gene>
<dbReference type="AlphaFoldDB" id="A0A533Q5X5"/>
<dbReference type="EMBL" id="SULG01000158">
    <property type="protein sequence ID" value="TLD39956.1"/>
    <property type="molecule type" value="Genomic_DNA"/>
</dbReference>
<proteinExistence type="predicted"/>
<evidence type="ECO:0000313" key="2">
    <source>
        <dbReference type="Proteomes" id="UP000319783"/>
    </source>
</evidence>
<name>A0A533Q5X5_9BACT</name>
<reference evidence="1 2" key="1">
    <citation type="submission" date="2019-04" db="EMBL/GenBank/DDBJ databases">
        <title>Genome of a novel bacterium Candidatus Jettenia ecosi reconstructed from metagenome of an anammox bioreactor.</title>
        <authorList>
            <person name="Mardanov A.V."/>
            <person name="Beletsky A.V."/>
            <person name="Ravin N.V."/>
            <person name="Botchkova E.A."/>
            <person name="Litti Y.V."/>
            <person name="Nozhevnikova A.N."/>
        </authorList>
    </citation>
    <scope>NUCLEOTIDE SEQUENCE [LARGE SCALE GENOMIC DNA]</scope>
    <source>
        <strain evidence="1">J2</strain>
    </source>
</reference>